<dbReference type="EMBL" id="JTFC01000131">
    <property type="protein sequence ID" value="RUS50648.1"/>
    <property type="molecule type" value="Genomic_DNA"/>
</dbReference>
<reference evidence="2 3" key="1">
    <citation type="submission" date="2014-11" db="EMBL/GenBank/DDBJ databases">
        <title>Genome sequence and analysis of novel Kurthia sp.</title>
        <authorList>
            <person name="Lawson J.N."/>
            <person name="Gonzalez J.E."/>
            <person name="Rinauldi L."/>
            <person name="Xuan Z."/>
            <person name="Firman A."/>
            <person name="Shaddox L."/>
            <person name="Trudeau A."/>
            <person name="Shah S."/>
            <person name="Reiman D."/>
        </authorList>
    </citation>
    <scope>NUCLEOTIDE SEQUENCE [LARGE SCALE GENOMIC DNA]</scope>
    <source>
        <strain evidence="2 3">3B1D</strain>
    </source>
</reference>
<dbReference type="GO" id="GO:0005829">
    <property type="term" value="C:cytosol"/>
    <property type="evidence" value="ECO:0007669"/>
    <property type="project" value="TreeGrafter"/>
</dbReference>
<dbReference type="SUPFAM" id="SSF52540">
    <property type="entry name" value="P-loop containing nucleoside triphosphate hydrolases"/>
    <property type="match status" value="1"/>
</dbReference>
<dbReference type="InterPro" id="IPR006935">
    <property type="entry name" value="Helicase/UvrB_N"/>
</dbReference>
<feature type="non-terminal residue" evidence="2">
    <location>
        <position position="409"/>
    </location>
</feature>
<gene>
    <name evidence="2" type="ORF">QI30_19115</name>
</gene>
<evidence type="ECO:0000313" key="2">
    <source>
        <dbReference type="EMBL" id="RUS50648.1"/>
    </source>
</evidence>
<dbReference type="Gene3D" id="3.40.50.300">
    <property type="entry name" value="P-loop containing nucleotide triphosphate hydrolases"/>
    <property type="match status" value="1"/>
</dbReference>
<dbReference type="Proteomes" id="UP000288623">
    <property type="component" value="Unassembled WGS sequence"/>
</dbReference>
<dbReference type="SMART" id="SM00487">
    <property type="entry name" value="DEXDc"/>
    <property type="match status" value="1"/>
</dbReference>
<dbReference type="GO" id="GO:0003677">
    <property type="term" value="F:DNA binding"/>
    <property type="evidence" value="ECO:0007669"/>
    <property type="project" value="InterPro"/>
</dbReference>
<dbReference type="Pfam" id="PF04851">
    <property type="entry name" value="ResIII"/>
    <property type="match status" value="1"/>
</dbReference>
<dbReference type="InterPro" id="IPR050742">
    <property type="entry name" value="Helicase_Restrict-Modif_Enz"/>
</dbReference>
<sequence length="409" mass="47479">MTKDYYQTFNFKVIYIFSIPHASHKGRLKIGDTVFEGNPYDKEAMKAAVKQRIDQYTKTADIEYNLLHFDLAVTNKGKAFRDYDVHSVLKRSGIKQTSTTKGREWFEIDLDTAIAAIEAVKKGESSLGQIKATTHMEQIIFRPEQEKAIVETLASIDKGKTKKLWNAKMRFGKTVSALELVKRAGFKKTIIITHRPVVSAGWFEDFHKIFNNDYRFGSNHKGESFTNLINGANPFVYFASMQDLRGSVKVGGDHEKNDLIFETKWDCVIVDEAHEGNKTPLAKAVHKNLERSFTLELSGTPFNLFEDYEDEADIYTWDYVMEQQAKYEWDQNNFGDSNPYASLPKLSIFTYHLDKEFINHQYVDIEDKAFNFREFFRTYDNNEPNFSLRGKFVHEKDVWDFLNLISKKD</sequence>
<comment type="caution">
    <text evidence="2">The sequence shown here is derived from an EMBL/GenBank/DDBJ whole genome shotgun (WGS) entry which is preliminary data.</text>
</comment>
<dbReference type="PANTHER" id="PTHR47396">
    <property type="entry name" value="TYPE I RESTRICTION ENZYME ECOKI R PROTEIN"/>
    <property type="match status" value="1"/>
</dbReference>
<evidence type="ECO:0000313" key="3">
    <source>
        <dbReference type="Proteomes" id="UP000288623"/>
    </source>
</evidence>
<evidence type="ECO:0000259" key="1">
    <source>
        <dbReference type="SMART" id="SM00487"/>
    </source>
</evidence>
<dbReference type="InterPro" id="IPR027417">
    <property type="entry name" value="P-loop_NTPase"/>
</dbReference>
<accession>A0A433RP11</accession>
<dbReference type="InterPro" id="IPR014001">
    <property type="entry name" value="Helicase_ATP-bd"/>
</dbReference>
<dbReference type="GO" id="GO:0016787">
    <property type="term" value="F:hydrolase activity"/>
    <property type="evidence" value="ECO:0007669"/>
    <property type="project" value="InterPro"/>
</dbReference>
<keyword evidence="2" id="KW-0255">Endonuclease</keyword>
<keyword evidence="3" id="KW-1185">Reference proteome</keyword>
<proteinExistence type="predicted"/>
<dbReference type="GO" id="GO:0004519">
    <property type="term" value="F:endonuclease activity"/>
    <property type="evidence" value="ECO:0007669"/>
    <property type="project" value="UniProtKB-KW"/>
</dbReference>
<name>A0A433RP11_9BACL</name>
<dbReference type="PANTHER" id="PTHR47396:SF1">
    <property type="entry name" value="ATP-DEPENDENT HELICASE IRC3-RELATED"/>
    <property type="match status" value="1"/>
</dbReference>
<dbReference type="AlphaFoldDB" id="A0A433RP11"/>
<organism evidence="2 3">
    <name type="scientific">Candidatus Kurthia intestinigallinarum</name>
    <dbReference type="NCBI Taxonomy" id="1562256"/>
    <lineage>
        <taxon>Bacteria</taxon>
        <taxon>Bacillati</taxon>
        <taxon>Bacillota</taxon>
        <taxon>Bacilli</taxon>
        <taxon>Bacillales</taxon>
        <taxon>Caryophanaceae</taxon>
        <taxon>Kurthia</taxon>
    </lineage>
</organism>
<protein>
    <submittedName>
        <fullName evidence="2">Type II restriction endonuclease</fullName>
    </submittedName>
</protein>
<dbReference type="RefSeq" id="WP_233600642.1">
    <property type="nucleotide sequence ID" value="NZ_JTFC01000131.1"/>
</dbReference>
<dbReference type="GO" id="GO:0005524">
    <property type="term" value="F:ATP binding"/>
    <property type="evidence" value="ECO:0007669"/>
    <property type="project" value="InterPro"/>
</dbReference>
<feature type="domain" description="Helicase ATP-binding" evidence="1">
    <location>
        <begin position="137"/>
        <end position="323"/>
    </location>
</feature>
<keyword evidence="2" id="KW-0540">Nuclease</keyword>
<keyword evidence="2" id="KW-0378">Hydrolase</keyword>